<evidence type="ECO:0000256" key="3">
    <source>
        <dbReference type="ARBA" id="ARBA00022741"/>
    </source>
</evidence>
<evidence type="ECO:0000259" key="5">
    <source>
        <dbReference type="PROSITE" id="PS50893"/>
    </source>
</evidence>
<evidence type="ECO:0000256" key="1">
    <source>
        <dbReference type="ARBA" id="ARBA00005417"/>
    </source>
</evidence>
<dbReference type="EMBL" id="JBHSMH010000090">
    <property type="protein sequence ID" value="MFC5471217.1"/>
    <property type="molecule type" value="Genomic_DNA"/>
</dbReference>
<dbReference type="SUPFAM" id="SSF52540">
    <property type="entry name" value="P-loop containing nucleoside triphosphate hydrolases"/>
    <property type="match status" value="1"/>
</dbReference>
<dbReference type="Proteomes" id="UP001596105">
    <property type="component" value="Unassembled WGS sequence"/>
</dbReference>
<dbReference type="InterPro" id="IPR027417">
    <property type="entry name" value="P-loop_NTPase"/>
</dbReference>
<dbReference type="RefSeq" id="WP_209746271.1">
    <property type="nucleotide sequence ID" value="NZ_JBHSMH010000090.1"/>
</dbReference>
<organism evidence="6 7">
    <name type="scientific">Cohnella suwonensis</name>
    <dbReference type="NCBI Taxonomy" id="696072"/>
    <lineage>
        <taxon>Bacteria</taxon>
        <taxon>Bacillati</taxon>
        <taxon>Bacillota</taxon>
        <taxon>Bacilli</taxon>
        <taxon>Bacillales</taxon>
        <taxon>Paenibacillaceae</taxon>
        <taxon>Cohnella</taxon>
    </lineage>
</organism>
<keyword evidence="7" id="KW-1185">Reference proteome</keyword>
<keyword evidence="2" id="KW-0813">Transport</keyword>
<dbReference type="PROSITE" id="PS50893">
    <property type="entry name" value="ABC_TRANSPORTER_2"/>
    <property type="match status" value="1"/>
</dbReference>
<evidence type="ECO:0000256" key="2">
    <source>
        <dbReference type="ARBA" id="ARBA00022448"/>
    </source>
</evidence>
<dbReference type="PANTHER" id="PTHR43776:SF7">
    <property type="entry name" value="D,D-DIPEPTIDE TRANSPORT ATP-BINDING PROTEIN DDPF-RELATED"/>
    <property type="match status" value="1"/>
</dbReference>
<evidence type="ECO:0000313" key="6">
    <source>
        <dbReference type="EMBL" id="MFC5471217.1"/>
    </source>
</evidence>
<protein>
    <submittedName>
        <fullName evidence="6">ABC transporter ATP-binding protein</fullName>
    </submittedName>
</protein>
<reference evidence="7" key="1">
    <citation type="journal article" date="2019" name="Int. J. Syst. Evol. Microbiol.">
        <title>The Global Catalogue of Microorganisms (GCM) 10K type strain sequencing project: providing services to taxonomists for standard genome sequencing and annotation.</title>
        <authorList>
            <consortium name="The Broad Institute Genomics Platform"/>
            <consortium name="The Broad Institute Genome Sequencing Center for Infectious Disease"/>
            <person name="Wu L."/>
            <person name="Ma J."/>
        </authorList>
    </citation>
    <scope>NUCLEOTIDE SEQUENCE [LARGE SCALE GENOMIC DNA]</scope>
    <source>
        <strain evidence="7">CCUG 57113</strain>
    </source>
</reference>
<dbReference type="InterPro" id="IPR003439">
    <property type="entry name" value="ABC_transporter-like_ATP-bd"/>
</dbReference>
<feature type="domain" description="ABC transporter" evidence="5">
    <location>
        <begin position="3"/>
        <end position="199"/>
    </location>
</feature>
<dbReference type="Gene3D" id="3.40.50.300">
    <property type="entry name" value="P-loop containing nucleotide triphosphate hydrolases"/>
    <property type="match status" value="1"/>
</dbReference>
<dbReference type="SMART" id="SM00382">
    <property type="entry name" value="AAA"/>
    <property type="match status" value="1"/>
</dbReference>
<evidence type="ECO:0000256" key="4">
    <source>
        <dbReference type="ARBA" id="ARBA00022840"/>
    </source>
</evidence>
<comment type="caution">
    <text evidence="6">The sequence shown here is derived from an EMBL/GenBank/DDBJ whole genome shotgun (WGS) entry which is preliminary data.</text>
</comment>
<gene>
    <name evidence="6" type="ORF">ACFPPD_21240</name>
</gene>
<keyword evidence="4 6" id="KW-0067">ATP-binding</keyword>
<dbReference type="Pfam" id="PF00005">
    <property type="entry name" value="ABC_tran"/>
    <property type="match status" value="1"/>
</dbReference>
<dbReference type="GO" id="GO:0005524">
    <property type="term" value="F:ATP binding"/>
    <property type="evidence" value="ECO:0007669"/>
    <property type="project" value="UniProtKB-KW"/>
</dbReference>
<dbReference type="PANTHER" id="PTHR43776">
    <property type="entry name" value="TRANSPORT ATP-BINDING PROTEIN"/>
    <property type="match status" value="1"/>
</dbReference>
<keyword evidence="3" id="KW-0547">Nucleotide-binding</keyword>
<accession>A0ABW0M226</accession>
<dbReference type="InterPro" id="IPR003593">
    <property type="entry name" value="AAA+_ATPase"/>
</dbReference>
<name>A0ABW0M226_9BACL</name>
<proteinExistence type="inferred from homology"/>
<dbReference type="InterPro" id="IPR050319">
    <property type="entry name" value="ABC_transp_ATP-bind"/>
</dbReference>
<evidence type="ECO:0000313" key="7">
    <source>
        <dbReference type="Proteomes" id="UP001596105"/>
    </source>
</evidence>
<sequence length="199" mass="22603">MMLEAKRIHYRYNRSKEWVLEDISLEVNAGETVGLVGNSGRGKSTLGKIFAGQIEGYEGEVMLDGKPIPRGVYCPVQLIYQHPELAVNPKWKLGKTLAEAGEYDDGLRKEMGIREQFLNRWPNELSGGELQRICVMRALKPQTRYIIADEISTMLDAITQSQIWNIVLDYAKRNNIGILVITHNENLAKVICSRIIHLH</sequence>
<comment type="similarity">
    <text evidence="1">Belongs to the ABC transporter superfamily.</text>
</comment>